<dbReference type="Proteomes" id="UP000028007">
    <property type="component" value="Unassembled WGS sequence"/>
</dbReference>
<accession>A0A081PDB5</accession>
<dbReference type="AlphaFoldDB" id="A0A081PDB5"/>
<sequence length="228" mass="26448">MNVINQEFETLYYKAATNKLDLKYLEEIQAFCDMYEAHADIETFKIRAKSLMSLIYVVNGLPEKSFEIDLELLSQFSDEMLLTYYPRISHAVVTSTDIGRTDEVRPFALRYLLNKNADHWDSLLSILAWYIKHYSDSREVSDKFNDVFSSIALMMGYLPDPSASLADKVSSLSEERDRNHKNMKQFNSAYFKAANEDKGQVLSSYLETNPLPVFREMALRNFKNNPEN</sequence>
<dbReference type="OrthoDB" id="776236at2"/>
<dbReference type="RefSeq" id="WP_037443714.1">
    <property type="nucleotide sequence ID" value="NZ_JNFF01000110.1"/>
</dbReference>
<evidence type="ECO:0000313" key="1">
    <source>
        <dbReference type="EMBL" id="KEQ28688.1"/>
    </source>
</evidence>
<dbReference type="EMBL" id="JNFF01000110">
    <property type="protein sequence ID" value="KEQ28688.1"/>
    <property type="molecule type" value="Genomic_DNA"/>
</dbReference>
<gene>
    <name evidence="1" type="ORF">N180_04650</name>
</gene>
<evidence type="ECO:0000313" key="2">
    <source>
        <dbReference type="Proteomes" id="UP000028007"/>
    </source>
</evidence>
<comment type="caution">
    <text evidence="1">The sequence shown here is derived from an EMBL/GenBank/DDBJ whole genome shotgun (WGS) entry which is preliminary data.</text>
</comment>
<proteinExistence type="predicted"/>
<organism evidence="1 2">
    <name type="scientific">Pedobacter antarcticus 4BY</name>
    <dbReference type="NCBI Taxonomy" id="1358423"/>
    <lineage>
        <taxon>Bacteria</taxon>
        <taxon>Pseudomonadati</taxon>
        <taxon>Bacteroidota</taxon>
        <taxon>Sphingobacteriia</taxon>
        <taxon>Sphingobacteriales</taxon>
        <taxon>Sphingobacteriaceae</taxon>
        <taxon>Pedobacter</taxon>
    </lineage>
</organism>
<reference evidence="1 2" key="1">
    <citation type="journal article" date="1992" name="Int. J. Syst. Bacteriol.">
        <title>Sphingobacterium antarcticus sp. nov. a Psychrotrophic Bacterium from the Soils of Schirmacher Oasis, Antarctica.</title>
        <authorList>
            <person name="Shivaji S."/>
            <person name="Ray M.K."/>
            <person name="Rao N.S."/>
            <person name="Saiserr L."/>
            <person name="Jagannadham M.V."/>
            <person name="Kumar G.S."/>
            <person name="Reddy G."/>
            <person name="Bhargava P.M."/>
        </authorList>
    </citation>
    <scope>NUCLEOTIDE SEQUENCE [LARGE SCALE GENOMIC DNA]</scope>
    <source>
        <strain evidence="1 2">4BY</strain>
    </source>
</reference>
<keyword evidence="2" id="KW-1185">Reference proteome</keyword>
<protein>
    <submittedName>
        <fullName evidence="1">Uncharacterized protein</fullName>
    </submittedName>
</protein>
<name>A0A081PDB5_9SPHI</name>